<keyword evidence="2" id="KW-1185">Reference proteome</keyword>
<name>A0A183GA21_HELPZ</name>
<evidence type="ECO:0000313" key="3">
    <source>
        <dbReference type="WBParaSite" id="HPBE_0001882601-mRNA-1"/>
    </source>
</evidence>
<evidence type="ECO:0000313" key="2">
    <source>
        <dbReference type="Proteomes" id="UP000050761"/>
    </source>
</evidence>
<dbReference type="EMBL" id="UZAH01030948">
    <property type="protein sequence ID" value="VDP13079.1"/>
    <property type="molecule type" value="Genomic_DNA"/>
</dbReference>
<dbReference type="Proteomes" id="UP000050761">
    <property type="component" value="Unassembled WGS sequence"/>
</dbReference>
<reference evidence="1 2" key="1">
    <citation type="submission" date="2018-11" db="EMBL/GenBank/DDBJ databases">
        <authorList>
            <consortium name="Pathogen Informatics"/>
        </authorList>
    </citation>
    <scope>NUCLEOTIDE SEQUENCE [LARGE SCALE GENOMIC DNA]</scope>
</reference>
<accession>A0A3P8EMC9</accession>
<organism evidence="2 3">
    <name type="scientific">Heligmosomoides polygyrus</name>
    <name type="common">Parasitic roundworm</name>
    <dbReference type="NCBI Taxonomy" id="6339"/>
    <lineage>
        <taxon>Eukaryota</taxon>
        <taxon>Metazoa</taxon>
        <taxon>Ecdysozoa</taxon>
        <taxon>Nematoda</taxon>
        <taxon>Chromadorea</taxon>
        <taxon>Rhabditida</taxon>
        <taxon>Rhabditina</taxon>
        <taxon>Rhabditomorpha</taxon>
        <taxon>Strongyloidea</taxon>
        <taxon>Heligmosomidae</taxon>
        <taxon>Heligmosomoides</taxon>
    </lineage>
</organism>
<dbReference type="WBParaSite" id="HPBE_0001882601-mRNA-1">
    <property type="protein sequence ID" value="HPBE_0001882601-mRNA-1"/>
    <property type="gene ID" value="HPBE_0001882601"/>
</dbReference>
<dbReference type="AlphaFoldDB" id="A0A183GA21"/>
<gene>
    <name evidence="1" type="ORF">HPBE_LOCUS18825</name>
</gene>
<evidence type="ECO:0000313" key="1">
    <source>
        <dbReference type="EMBL" id="VDP13079.1"/>
    </source>
</evidence>
<proteinExistence type="predicted"/>
<accession>A0A183GA21</accession>
<sequence>MLLQPRKRSLLLLDTAVSVRVSERLDPEEGHLRTQQASGVRGDTVIVRREYASAYFARVTFAVQHEMLLQPRKRSLLLDAATIALVSERPDSQYV</sequence>
<protein>
    <submittedName>
        <fullName evidence="3">DUF5753 domain-containing protein</fullName>
    </submittedName>
</protein>
<reference evidence="3" key="2">
    <citation type="submission" date="2019-09" db="UniProtKB">
        <authorList>
            <consortium name="WormBaseParasite"/>
        </authorList>
    </citation>
    <scope>IDENTIFICATION</scope>
</reference>